<keyword evidence="1" id="KW-1133">Transmembrane helix</keyword>
<sequence>MIQALLAPLAAHVATGLTAAVATMAGRALIALGVGVVSYTGIEIMLSQTETYVYAQLAGIPAETMAILSYLGVTAAIQMHFSAVAGIAGVRLARKSFGVLSK</sequence>
<evidence type="ECO:0000313" key="2">
    <source>
        <dbReference type="EMBL" id="SFZ74919.1"/>
    </source>
</evidence>
<dbReference type="EMBL" id="FPKR01000005">
    <property type="protein sequence ID" value="SFZ74919.1"/>
    <property type="molecule type" value="Genomic_DNA"/>
</dbReference>
<organism evidence="2 3">
    <name type="scientific">Chitinimonas taiwanensis DSM 18899</name>
    <dbReference type="NCBI Taxonomy" id="1121279"/>
    <lineage>
        <taxon>Bacteria</taxon>
        <taxon>Pseudomonadati</taxon>
        <taxon>Pseudomonadota</taxon>
        <taxon>Betaproteobacteria</taxon>
        <taxon>Neisseriales</taxon>
        <taxon>Chitinibacteraceae</taxon>
        <taxon>Chitinimonas</taxon>
    </lineage>
</organism>
<dbReference type="RefSeq" id="WP_072427926.1">
    <property type="nucleotide sequence ID" value="NZ_FPKR01000005.1"/>
</dbReference>
<evidence type="ECO:0000256" key="1">
    <source>
        <dbReference type="SAM" id="Phobius"/>
    </source>
</evidence>
<dbReference type="STRING" id="1121279.SAMN02745887_01388"/>
<evidence type="ECO:0008006" key="4">
    <source>
        <dbReference type="Google" id="ProtNLM"/>
    </source>
</evidence>
<accession>A0A1K2HDS8</accession>
<evidence type="ECO:0000313" key="3">
    <source>
        <dbReference type="Proteomes" id="UP000186513"/>
    </source>
</evidence>
<reference evidence="2 3" key="1">
    <citation type="submission" date="2016-11" db="EMBL/GenBank/DDBJ databases">
        <authorList>
            <person name="Jaros S."/>
            <person name="Januszkiewicz K."/>
            <person name="Wedrychowicz H."/>
        </authorList>
    </citation>
    <scope>NUCLEOTIDE SEQUENCE [LARGE SCALE GENOMIC DNA]</scope>
    <source>
        <strain evidence="2 3">DSM 18899</strain>
    </source>
</reference>
<proteinExistence type="predicted"/>
<dbReference type="InterPro" id="IPR019670">
    <property type="entry name" value="DUF2523"/>
</dbReference>
<name>A0A1K2HDS8_9NEIS</name>
<feature type="transmembrane region" description="Helical" evidence="1">
    <location>
        <begin position="29"/>
        <end position="46"/>
    </location>
</feature>
<dbReference type="AlphaFoldDB" id="A0A1K2HDS8"/>
<gene>
    <name evidence="2" type="ORF">SAMN02745887_01388</name>
</gene>
<dbReference type="Pfam" id="PF10734">
    <property type="entry name" value="DUF2523"/>
    <property type="match status" value="1"/>
</dbReference>
<dbReference type="OrthoDB" id="8906158at2"/>
<feature type="transmembrane region" description="Helical" evidence="1">
    <location>
        <begin position="67"/>
        <end position="93"/>
    </location>
</feature>
<keyword evidence="1" id="KW-0472">Membrane</keyword>
<protein>
    <recommendedName>
        <fullName evidence="4">DUF2523 domain-containing protein</fullName>
    </recommendedName>
</protein>
<keyword evidence="3" id="KW-1185">Reference proteome</keyword>
<dbReference type="Proteomes" id="UP000186513">
    <property type="component" value="Unassembled WGS sequence"/>
</dbReference>
<keyword evidence="1" id="KW-0812">Transmembrane</keyword>